<dbReference type="InterPro" id="IPR045630">
    <property type="entry name" value="DUF6316"/>
</dbReference>
<protein>
    <recommendedName>
        <fullName evidence="1">DUF6316 domain-containing protein</fullName>
    </recommendedName>
</protein>
<organism evidence="2">
    <name type="scientific">marine sediment metagenome</name>
    <dbReference type="NCBI Taxonomy" id="412755"/>
    <lineage>
        <taxon>unclassified sequences</taxon>
        <taxon>metagenomes</taxon>
        <taxon>ecological metagenomes</taxon>
    </lineage>
</organism>
<reference evidence="2" key="1">
    <citation type="journal article" date="2015" name="Nature">
        <title>Complex archaea that bridge the gap between prokaryotes and eukaryotes.</title>
        <authorList>
            <person name="Spang A."/>
            <person name="Saw J.H."/>
            <person name="Jorgensen S.L."/>
            <person name="Zaremba-Niedzwiedzka K."/>
            <person name="Martijn J."/>
            <person name="Lind A.E."/>
            <person name="van Eijk R."/>
            <person name="Schleper C."/>
            <person name="Guy L."/>
            <person name="Ettema T.J."/>
        </authorList>
    </citation>
    <scope>NUCLEOTIDE SEQUENCE</scope>
</reference>
<evidence type="ECO:0000259" key="1">
    <source>
        <dbReference type="Pfam" id="PF19837"/>
    </source>
</evidence>
<gene>
    <name evidence="2" type="ORF">LCGC14_3020400</name>
</gene>
<feature type="domain" description="DUF6316" evidence="1">
    <location>
        <begin position="10"/>
        <end position="56"/>
    </location>
</feature>
<sequence length="77" mass="8866">MSLLRQDENSERHPPIRSDRYFKLHNFWFFATREGAAVGPFDSKEGAVNAVVDFIEFAKKAPAETLEFFVPDIKYAV</sequence>
<dbReference type="EMBL" id="LAZR01062772">
    <property type="protein sequence ID" value="KKK60834.1"/>
    <property type="molecule type" value="Genomic_DNA"/>
</dbReference>
<name>A0A0F8Z305_9ZZZZ</name>
<proteinExistence type="predicted"/>
<comment type="caution">
    <text evidence="2">The sequence shown here is derived from an EMBL/GenBank/DDBJ whole genome shotgun (WGS) entry which is preliminary data.</text>
</comment>
<evidence type="ECO:0000313" key="2">
    <source>
        <dbReference type="EMBL" id="KKK60834.1"/>
    </source>
</evidence>
<dbReference type="AlphaFoldDB" id="A0A0F8Z305"/>
<dbReference type="Pfam" id="PF19837">
    <property type="entry name" value="DUF6316"/>
    <property type="match status" value="1"/>
</dbReference>
<accession>A0A0F8Z305</accession>